<protein>
    <submittedName>
        <fullName evidence="1">Uncharacterized protein</fullName>
    </submittedName>
</protein>
<evidence type="ECO:0000313" key="2">
    <source>
        <dbReference type="Proteomes" id="UP000317648"/>
    </source>
</evidence>
<reference evidence="1 2" key="1">
    <citation type="submission" date="2019-02" db="EMBL/GenBank/DDBJ databases">
        <title>Deep-cultivation of Planctomycetes and their phenomic and genomic characterization uncovers novel biology.</title>
        <authorList>
            <person name="Wiegand S."/>
            <person name="Jogler M."/>
            <person name="Boedeker C."/>
            <person name="Pinto D."/>
            <person name="Vollmers J."/>
            <person name="Rivas-Marin E."/>
            <person name="Kohn T."/>
            <person name="Peeters S.H."/>
            <person name="Heuer A."/>
            <person name="Rast P."/>
            <person name="Oberbeckmann S."/>
            <person name="Bunk B."/>
            <person name="Jeske O."/>
            <person name="Meyerdierks A."/>
            <person name="Storesund J.E."/>
            <person name="Kallscheuer N."/>
            <person name="Luecker S."/>
            <person name="Lage O.M."/>
            <person name="Pohl T."/>
            <person name="Merkel B.J."/>
            <person name="Hornburger P."/>
            <person name="Mueller R.-W."/>
            <person name="Bruemmer F."/>
            <person name="Labrenz M."/>
            <person name="Spormann A.M."/>
            <person name="Op den Camp H."/>
            <person name="Overmann J."/>
            <person name="Amann R."/>
            <person name="Jetten M.S.M."/>
            <person name="Mascher T."/>
            <person name="Medema M.H."/>
            <person name="Devos D.P."/>
            <person name="Kaster A.-K."/>
            <person name="Ovreas L."/>
            <person name="Rohde M."/>
            <person name="Galperin M.Y."/>
            <person name="Jogler C."/>
        </authorList>
    </citation>
    <scope>NUCLEOTIDE SEQUENCE [LARGE SCALE GENOMIC DNA]</scope>
    <source>
        <strain evidence="1 2">Pla85_3_4</strain>
    </source>
</reference>
<keyword evidence="2" id="KW-1185">Reference proteome</keyword>
<proteinExistence type="predicted"/>
<evidence type="ECO:0000313" key="1">
    <source>
        <dbReference type="EMBL" id="QDU92428.1"/>
    </source>
</evidence>
<dbReference type="Proteomes" id="UP000317648">
    <property type="component" value="Chromosome"/>
</dbReference>
<organism evidence="1 2">
    <name type="scientific">Lignipirellula cremea</name>
    <dbReference type="NCBI Taxonomy" id="2528010"/>
    <lineage>
        <taxon>Bacteria</taxon>
        <taxon>Pseudomonadati</taxon>
        <taxon>Planctomycetota</taxon>
        <taxon>Planctomycetia</taxon>
        <taxon>Pirellulales</taxon>
        <taxon>Pirellulaceae</taxon>
        <taxon>Lignipirellula</taxon>
    </lineage>
</organism>
<gene>
    <name evidence="1" type="ORF">Pla8534_01760</name>
</gene>
<dbReference type="KEGG" id="lcre:Pla8534_01760"/>
<dbReference type="EMBL" id="CP036433">
    <property type="protein sequence ID" value="QDU92428.1"/>
    <property type="molecule type" value="Genomic_DNA"/>
</dbReference>
<dbReference type="RefSeq" id="WP_145048367.1">
    <property type="nucleotide sequence ID" value="NZ_CP036433.1"/>
</dbReference>
<dbReference type="AlphaFoldDB" id="A0A518DKR3"/>
<name>A0A518DKR3_9BACT</name>
<accession>A0A518DKR3</accession>
<sequence length="155" mass="17683">MLTLNGRVVLRRTRWHCPLDGAETPIDRWLDAAEATITRGFCELSSATGKQWVGELMSDYKHRGYQAASDQLWDWRKTLRGGKRKAADRLIHDAAERADIIRYPQFLAESWGKITSAISPIWSESETRHPPGSRPIYSHTFSSFFAPSRLCLSPH</sequence>